<name>A0A6A6ADF0_9PLEO</name>
<reference evidence="1" key="1">
    <citation type="journal article" date="2020" name="Stud. Mycol.">
        <title>101 Dothideomycetes genomes: a test case for predicting lifestyles and emergence of pathogens.</title>
        <authorList>
            <person name="Haridas S."/>
            <person name="Albert R."/>
            <person name="Binder M."/>
            <person name="Bloem J."/>
            <person name="Labutti K."/>
            <person name="Salamov A."/>
            <person name="Andreopoulos B."/>
            <person name="Baker S."/>
            <person name="Barry K."/>
            <person name="Bills G."/>
            <person name="Bluhm B."/>
            <person name="Cannon C."/>
            <person name="Castanera R."/>
            <person name="Culley D."/>
            <person name="Daum C."/>
            <person name="Ezra D."/>
            <person name="Gonzalez J."/>
            <person name="Henrissat B."/>
            <person name="Kuo A."/>
            <person name="Liang C."/>
            <person name="Lipzen A."/>
            <person name="Lutzoni F."/>
            <person name="Magnuson J."/>
            <person name="Mondo S."/>
            <person name="Nolan M."/>
            <person name="Ohm R."/>
            <person name="Pangilinan J."/>
            <person name="Park H.-J."/>
            <person name="Ramirez L."/>
            <person name="Alfaro M."/>
            <person name="Sun H."/>
            <person name="Tritt A."/>
            <person name="Yoshinaga Y."/>
            <person name="Zwiers L.-H."/>
            <person name="Turgeon B."/>
            <person name="Goodwin S."/>
            <person name="Spatafora J."/>
            <person name="Crous P."/>
            <person name="Grigoriev I."/>
        </authorList>
    </citation>
    <scope>NUCLEOTIDE SEQUENCE</scope>
    <source>
        <strain evidence="1">CBS 119687</strain>
    </source>
</reference>
<organism evidence="1 2">
    <name type="scientific">Dothidotthia symphoricarpi CBS 119687</name>
    <dbReference type="NCBI Taxonomy" id="1392245"/>
    <lineage>
        <taxon>Eukaryota</taxon>
        <taxon>Fungi</taxon>
        <taxon>Dikarya</taxon>
        <taxon>Ascomycota</taxon>
        <taxon>Pezizomycotina</taxon>
        <taxon>Dothideomycetes</taxon>
        <taxon>Pleosporomycetidae</taxon>
        <taxon>Pleosporales</taxon>
        <taxon>Dothidotthiaceae</taxon>
        <taxon>Dothidotthia</taxon>
    </lineage>
</organism>
<dbReference type="Gene3D" id="3.30.420.40">
    <property type="match status" value="2"/>
</dbReference>
<dbReference type="GO" id="GO:0009254">
    <property type="term" value="P:peptidoglycan turnover"/>
    <property type="evidence" value="ECO:0007669"/>
    <property type="project" value="InterPro"/>
</dbReference>
<dbReference type="Pfam" id="PF03702">
    <property type="entry name" value="AnmK"/>
    <property type="match status" value="1"/>
</dbReference>
<dbReference type="Proteomes" id="UP000799771">
    <property type="component" value="Unassembled WGS sequence"/>
</dbReference>
<dbReference type="GO" id="GO:0016773">
    <property type="term" value="F:phosphotransferase activity, alcohol group as acceptor"/>
    <property type="evidence" value="ECO:0007669"/>
    <property type="project" value="InterPro"/>
</dbReference>
<gene>
    <name evidence="1" type="ORF">P153DRAFT_227279</name>
</gene>
<proteinExistence type="predicted"/>
<dbReference type="PANTHER" id="PTHR30605:SF0">
    <property type="entry name" value="ANHYDRO-N-ACETYLMURAMIC ACID KINASE"/>
    <property type="match status" value="1"/>
</dbReference>
<accession>A0A6A6ADF0</accession>
<protein>
    <submittedName>
        <fullName evidence="1">Uncharacterized protein</fullName>
    </submittedName>
</protein>
<dbReference type="PANTHER" id="PTHR30605">
    <property type="entry name" value="ANHYDRO-N-ACETYLMURAMIC ACID KINASE"/>
    <property type="match status" value="1"/>
</dbReference>
<dbReference type="OrthoDB" id="5427593at2759"/>
<dbReference type="InterPro" id="IPR005338">
    <property type="entry name" value="Anhydro_N_Ac-Mur_kinase"/>
</dbReference>
<dbReference type="RefSeq" id="XP_033524309.1">
    <property type="nucleotide sequence ID" value="XM_033662667.1"/>
</dbReference>
<evidence type="ECO:0000313" key="2">
    <source>
        <dbReference type="Proteomes" id="UP000799771"/>
    </source>
</evidence>
<dbReference type="GeneID" id="54403099"/>
<dbReference type="GO" id="GO:0005524">
    <property type="term" value="F:ATP binding"/>
    <property type="evidence" value="ECO:0007669"/>
    <property type="project" value="InterPro"/>
</dbReference>
<evidence type="ECO:0000313" key="1">
    <source>
        <dbReference type="EMBL" id="KAF2129922.1"/>
    </source>
</evidence>
<dbReference type="GO" id="GO:0006040">
    <property type="term" value="P:amino sugar metabolic process"/>
    <property type="evidence" value="ECO:0007669"/>
    <property type="project" value="InterPro"/>
</dbReference>
<sequence>MTRSIQPGLRRRDSVMSARDVAQSQGTIVDGNTRDALDLKVLGVCSGSGLTKLSLALVRYRRRAHDAPLRIELLQYTEIAVAPKIRARILNLLREAQYKPLVAASTNAALGQLFASGIKTFCQSLRIPHTSIDLVGTHTPTLRRFHISQTSNASNHPLGWNAVITAETGITAVFDFSVMDRAVQEHQVTSVAYIDSLLLRDPTKFRACLDINELATLSFIPASSDNTSHAPISRYCGPGSLLIDYAMRYCTSNNQVEDHDGKFAADGTVNQTIVDRFIHTYDYLRTAPPMHIATEMFGDHEAQRLIDECISLRMSEADTLATITRITAQNVLMRYRKLLHTFFPQDQKVDELFICGAGARNSNIIDFLEAELPESVITKPLDDIGIPGDANEAVCYAHLALEAILGQVALPTTPTTATATATATARQANKDIVRGRFVRGIKWDGLVEQVVQFSGGRPIPVAKDINVTGNLETAVRRLEL</sequence>
<dbReference type="AlphaFoldDB" id="A0A6A6ADF0"/>
<dbReference type="EMBL" id="ML977505">
    <property type="protein sequence ID" value="KAF2129922.1"/>
    <property type="molecule type" value="Genomic_DNA"/>
</dbReference>
<keyword evidence="2" id="KW-1185">Reference proteome</keyword>